<dbReference type="PANTHER" id="PTHR36405:SF1">
    <property type="entry name" value="OS07G0520600 PROTEIN"/>
    <property type="match status" value="1"/>
</dbReference>
<feature type="region of interest" description="Disordered" evidence="1">
    <location>
        <begin position="38"/>
        <end position="116"/>
    </location>
</feature>
<gene>
    <name evidence="2" type="ORF">B296_00037931</name>
</gene>
<feature type="region of interest" description="Disordered" evidence="1">
    <location>
        <begin position="1"/>
        <end position="23"/>
    </location>
</feature>
<accession>A0A426ZY49</accession>
<evidence type="ECO:0000313" key="3">
    <source>
        <dbReference type="Proteomes" id="UP000287651"/>
    </source>
</evidence>
<feature type="compositionally biased region" description="Basic residues" evidence="1">
    <location>
        <begin position="64"/>
        <end position="73"/>
    </location>
</feature>
<protein>
    <submittedName>
        <fullName evidence="2">Uncharacterized protein</fullName>
    </submittedName>
</protein>
<dbReference type="AlphaFoldDB" id="A0A426ZY49"/>
<comment type="caution">
    <text evidence="2">The sequence shown here is derived from an EMBL/GenBank/DDBJ whole genome shotgun (WGS) entry which is preliminary data.</text>
</comment>
<feature type="compositionally biased region" description="Basic residues" evidence="1">
    <location>
        <begin position="38"/>
        <end position="48"/>
    </location>
</feature>
<sequence>MALATQGSSGKGDGVKVGTTGRVGSLMTQEMECVKRATRCSSHHSPRKHQAEVVSGSCDAVPRKAVRWRKQPPSKHGSSSNNGVAQRRRRCGLRVPMLRGDDGLTDGDVNSDKVEKKRGVWRSEAIDLECRPSKLGFSKL</sequence>
<reference evidence="2 3" key="1">
    <citation type="journal article" date="2014" name="Agronomy (Basel)">
        <title>A Draft Genome Sequence for Ensete ventricosum, the Drought-Tolerant Tree Against Hunger.</title>
        <authorList>
            <person name="Harrison J."/>
            <person name="Moore K.A."/>
            <person name="Paszkiewicz K."/>
            <person name="Jones T."/>
            <person name="Grant M."/>
            <person name="Ambacheew D."/>
            <person name="Muzemil S."/>
            <person name="Studholme D.J."/>
        </authorList>
    </citation>
    <scope>NUCLEOTIDE SEQUENCE [LARGE SCALE GENOMIC DNA]</scope>
</reference>
<name>A0A426ZY49_ENSVE</name>
<dbReference type="Proteomes" id="UP000287651">
    <property type="component" value="Unassembled WGS sequence"/>
</dbReference>
<proteinExistence type="predicted"/>
<evidence type="ECO:0000256" key="1">
    <source>
        <dbReference type="SAM" id="MobiDB-lite"/>
    </source>
</evidence>
<evidence type="ECO:0000313" key="2">
    <source>
        <dbReference type="EMBL" id="RRT68881.1"/>
    </source>
</evidence>
<dbReference type="PANTHER" id="PTHR36405">
    <property type="entry name" value="BNAA10G09140D PROTEIN"/>
    <property type="match status" value="1"/>
</dbReference>
<organism evidence="2 3">
    <name type="scientific">Ensete ventricosum</name>
    <name type="common">Abyssinian banana</name>
    <name type="synonym">Musa ensete</name>
    <dbReference type="NCBI Taxonomy" id="4639"/>
    <lineage>
        <taxon>Eukaryota</taxon>
        <taxon>Viridiplantae</taxon>
        <taxon>Streptophyta</taxon>
        <taxon>Embryophyta</taxon>
        <taxon>Tracheophyta</taxon>
        <taxon>Spermatophyta</taxon>
        <taxon>Magnoliopsida</taxon>
        <taxon>Liliopsida</taxon>
        <taxon>Zingiberales</taxon>
        <taxon>Musaceae</taxon>
        <taxon>Ensete</taxon>
    </lineage>
</organism>
<dbReference type="EMBL" id="AMZH03004547">
    <property type="protein sequence ID" value="RRT68881.1"/>
    <property type="molecule type" value="Genomic_DNA"/>
</dbReference>